<dbReference type="KEGG" id="aay:WYH_01544"/>
<dbReference type="InterPro" id="IPR009057">
    <property type="entry name" value="Homeodomain-like_sf"/>
</dbReference>
<dbReference type="Pfam" id="PF14525">
    <property type="entry name" value="AraC_binding_2"/>
    <property type="match status" value="1"/>
</dbReference>
<dbReference type="InterPro" id="IPR018060">
    <property type="entry name" value="HTH_AraC"/>
</dbReference>
<dbReference type="PANTHER" id="PTHR46796">
    <property type="entry name" value="HTH-TYPE TRANSCRIPTIONAL ACTIVATOR RHAS-RELATED"/>
    <property type="match status" value="1"/>
</dbReference>
<keyword evidence="2" id="KW-1185">Reference proteome</keyword>
<evidence type="ECO:0000313" key="1">
    <source>
        <dbReference type="EMBL" id="AKH42583.1"/>
    </source>
</evidence>
<proteinExistence type="predicted"/>
<reference evidence="1" key="1">
    <citation type="submission" date="2015-05" db="EMBL/GenBank/DDBJ databases">
        <title>The complete genome of Altererythrobacter atlanticus strain 26DY36.</title>
        <authorList>
            <person name="Wu Y.-H."/>
            <person name="Cheng H."/>
            <person name="Wu X.-W."/>
        </authorList>
    </citation>
    <scope>NUCLEOTIDE SEQUENCE [LARGE SCALE GENOMIC DNA]</scope>
    <source>
        <strain evidence="1">26DY36</strain>
    </source>
</reference>
<dbReference type="SUPFAM" id="SSF46689">
    <property type="entry name" value="Homeodomain-like"/>
    <property type="match status" value="1"/>
</dbReference>
<dbReference type="EMBL" id="CP011452">
    <property type="protein sequence ID" value="AKH42583.1"/>
    <property type="molecule type" value="Genomic_DNA"/>
</dbReference>
<dbReference type="InterPro" id="IPR050204">
    <property type="entry name" value="AraC_XylS_family_regulators"/>
</dbReference>
<dbReference type="AlphaFoldDB" id="A0A0F7KPX1"/>
<sequence length="313" mass="35073">MSSIAKFVTDGVAADDRLRYWNSVADEVFCGTFVNAESQRFEGELWSWSVGDLDMIRTRSVTASVGRRPLDTVEERVIMHMQWRGTGQHRQRGQETQLGPGDFVIGSPHSPYQFDLSPHEMMVVEFPKQGLLERVPDLEDRLAKSLSGNSAAARVFNDFLMSLWRQADGTDPLDGNWTEGVNRVFYDLAAMAIRDAGRENPVSEQEIRLRRHAEAVIDAALDDPDLRSATIASELGTSVRSVQNLFAKAGTTPSAAILNRRLERAAERLITDPKATITDIAFAHGFNDSAYFTRCFRQKFGISPRDWRMGNSD</sequence>
<organism evidence="1 2">
    <name type="scientific">Croceibacterium atlanticum</name>
    <dbReference type="NCBI Taxonomy" id="1267766"/>
    <lineage>
        <taxon>Bacteria</taxon>
        <taxon>Pseudomonadati</taxon>
        <taxon>Pseudomonadota</taxon>
        <taxon>Alphaproteobacteria</taxon>
        <taxon>Sphingomonadales</taxon>
        <taxon>Erythrobacteraceae</taxon>
        <taxon>Croceibacterium</taxon>
    </lineage>
</organism>
<accession>A0A0F7KPX1</accession>
<dbReference type="InterPro" id="IPR018062">
    <property type="entry name" value="HTH_AraC-typ_CS"/>
</dbReference>
<dbReference type="GO" id="GO:0043565">
    <property type="term" value="F:sequence-specific DNA binding"/>
    <property type="evidence" value="ECO:0007669"/>
    <property type="project" value="InterPro"/>
</dbReference>
<gene>
    <name evidence="1" type="primary">nphR_2</name>
    <name evidence="1" type="ORF">WYH_01544</name>
</gene>
<dbReference type="Pfam" id="PF12833">
    <property type="entry name" value="HTH_18"/>
    <property type="match status" value="1"/>
</dbReference>
<dbReference type="PATRIC" id="fig|1267766.3.peg.1553"/>
<dbReference type="RefSeq" id="WP_046903361.1">
    <property type="nucleotide sequence ID" value="NZ_CP011452.2"/>
</dbReference>
<dbReference type="STRING" id="1267766.WYH_01544"/>
<dbReference type="InterPro" id="IPR035418">
    <property type="entry name" value="AraC-bd_2"/>
</dbReference>
<dbReference type="OrthoDB" id="252470at2"/>
<dbReference type="PRINTS" id="PR00032">
    <property type="entry name" value="HTHARAC"/>
</dbReference>
<evidence type="ECO:0000313" key="2">
    <source>
        <dbReference type="Proteomes" id="UP000034392"/>
    </source>
</evidence>
<name>A0A0F7KPX1_9SPHN</name>
<protein>
    <submittedName>
        <fullName evidence="1">Transcriptional activator NphR</fullName>
    </submittedName>
</protein>
<dbReference type="GO" id="GO:0003700">
    <property type="term" value="F:DNA-binding transcription factor activity"/>
    <property type="evidence" value="ECO:0007669"/>
    <property type="project" value="InterPro"/>
</dbReference>
<dbReference type="InterPro" id="IPR020449">
    <property type="entry name" value="Tscrpt_reg_AraC-type_HTH"/>
</dbReference>
<dbReference type="PANTHER" id="PTHR46796:SF6">
    <property type="entry name" value="ARAC SUBFAMILY"/>
    <property type="match status" value="1"/>
</dbReference>
<dbReference type="PROSITE" id="PS00041">
    <property type="entry name" value="HTH_ARAC_FAMILY_1"/>
    <property type="match status" value="1"/>
</dbReference>
<dbReference type="PROSITE" id="PS01124">
    <property type="entry name" value="HTH_ARAC_FAMILY_2"/>
    <property type="match status" value="1"/>
</dbReference>
<dbReference type="Gene3D" id="1.10.10.60">
    <property type="entry name" value="Homeodomain-like"/>
    <property type="match status" value="1"/>
</dbReference>
<dbReference type="SMART" id="SM00342">
    <property type="entry name" value="HTH_ARAC"/>
    <property type="match status" value="1"/>
</dbReference>
<dbReference type="Proteomes" id="UP000034392">
    <property type="component" value="Chromosome"/>
</dbReference>